<gene>
    <name evidence="3" type="ORF">CCAM_LOCUS12691</name>
</gene>
<name>A0A484L3L2_9ASTE</name>
<keyword evidence="4" id="KW-1185">Reference proteome</keyword>
<feature type="compositionally biased region" description="Polar residues" evidence="2">
    <location>
        <begin position="99"/>
        <end position="125"/>
    </location>
</feature>
<dbReference type="EMBL" id="OOIL02000967">
    <property type="protein sequence ID" value="VFQ70915.1"/>
    <property type="molecule type" value="Genomic_DNA"/>
</dbReference>
<evidence type="ECO:0000313" key="4">
    <source>
        <dbReference type="Proteomes" id="UP000595140"/>
    </source>
</evidence>
<sequence length="368" mass="41378">MPGKVAPNGHHMLSSFVNVCRFLCIPLSLRLFDHMFDVRLRSKETLGFVVVSSHQGRTFLCGIPPSNKKWKDKYVSIKFPSATFPFAQNVWGKRMKRQPLSQPSGQPFSLDEQTAQSHQDTNQPIHSGKLYNNVDTMEFENLMGETGHTSEAGQGGQQIEGGRDEEEAVEGALQRKRRRAEEVNQPVQSSDAGKEHGELRLFALMVGRIGLEYFTRLVKSRDEEKARLEAMMAAKEAGAQAQEKIEKLEAENARSGEEIARLGDELEKERAERATLAAAWATQEPEEFAARALPDQETAIRFFQGLYKHKVSAKVVDDIETFGFESGQYDERRALYGILQHRIQGFEPKALSLPKLHDEVPVPPFPGI</sequence>
<protein>
    <submittedName>
        <fullName evidence="3">Uncharacterized protein</fullName>
    </submittedName>
</protein>
<evidence type="ECO:0000256" key="2">
    <source>
        <dbReference type="SAM" id="MobiDB-lite"/>
    </source>
</evidence>
<dbReference type="AlphaFoldDB" id="A0A484L3L2"/>
<accession>A0A484L3L2</accession>
<feature type="region of interest" description="Disordered" evidence="2">
    <location>
        <begin position="146"/>
        <end position="193"/>
    </location>
</feature>
<feature type="coiled-coil region" evidence="1">
    <location>
        <begin position="231"/>
        <end position="279"/>
    </location>
</feature>
<reference evidence="3 4" key="1">
    <citation type="submission" date="2018-04" db="EMBL/GenBank/DDBJ databases">
        <authorList>
            <person name="Vogel A."/>
        </authorList>
    </citation>
    <scope>NUCLEOTIDE SEQUENCE [LARGE SCALE GENOMIC DNA]</scope>
</reference>
<feature type="region of interest" description="Disordered" evidence="2">
    <location>
        <begin position="96"/>
        <end position="128"/>
    </location>
</feature>
<evidence type="ECO:0000313" key="3">
    <source>
        <dbReference type="EMBL" id="VFQ70915.1"/>
    </source>
</evidence>
<evidence type="ECO:0000256" key="1">
    <source>
        <dbReference type="SAM" id="Coils"/>
    </source>
</evidence>
<proteinExistence type="predicted"/>
<organism evidence="3 4">
    <name type="scientific">Cuscuta campestris</name>
    <dbReference type="NCBI Taxonomy" id="132261"/>
    <lineage>
        <taxon>Eukaryota</taxon>
        <taxon>Viridiplantae</taxon>
        <taxon>Streptophyta</taxon>
        <taxon>Embryophyta</taxon>
        <taxon>Tracheophyta</taxon>
        <taxon>Spermatophyta</taxon>
        <taxon>Magnoliopsida</taxon>
        <taxon>eudicotyledons</taxon>
        <taxon>Gunneridae</taxon>
        <taxon>Pentapetalae</taxon>
        <taxon>asterids</taxon>
        <taxon>lamiids</taxon>
        <taxon>Solanales</taxon>
        <taxon>Convolvulaceae</taxon>
        <taxon>Cuscuteae</taxon>
        <taxon>Cuscuta</taxon>
        <taxon>Cuscuta subgen. Grammica</taxon>
        <taxon>Cuscuta sect. Cleistogrammica</taxon>
    </lineage>
</organism>
<keyword evidence="1" id="KW-0175">Coiled coil</keyword>
<dbReference type="Proteomes" id="UP000595140">
    <property type="component" value="Unassembled WGS sequence"/>
</dbReference>